<dbReference type="RefSeq" id="WP_138366077.1">
    <property type="nucleotide sequence ID" value="NZ_VCEJ01000004.1"/>
</dbReference>
<evidence type="ECO:0000313" key="2">
    <source>
        <dbReference type="Proteomes" id="UP000306402"/>
    </source>
</evidence>
<evidence type="ECO:0000313" key="1">
    <source>
        <dbReference type="EMBL" id="TLV00703.1"/>
    </source>
</evidence>
<keyword evidence="2" id="KW-1185">Reference proteome</keyword>
<dbReference type="EMBL" id="VCEJ01000004">
    <property type="protein sequence ID" value="TLV00703.1"/>
    <property type="molecule type" value="Genomic_DNA"/>
</dbReference>
<organism evidence="1 2">
    <name type="scientific">Dyadobacter luticola</name>
    <dbReference type="NCBI Taxonomy" id="1979387"/>
    <lineage>
        <taxon>Bacteria</taxon>
        <taxon>Pseudomonadati</taxon>
        <taxon>Bacteroidota</taxon>
        <taxon>Cytophagia</taxon>
        <taxon>Cytophagales</taxon>
        <taxon>Spirosomataceae</taxon>
        <taxon>Dyadobacter</taxon>
    </lineage>
</organism>
<protein>
    <submittedName>
        <fullName evidence="1">SHOCT domain-containing protein</fullName>
    </submittedName>
</protein>
<sequence length="261" mass="28447">MKALNKEGRQQVADIAAKYNLKTESVEALLKAVINGNGSMAQFNIPELGGSGQWMRGGMTMVGDMFNNSLKTTVENLANELSALVTTRVLFEDIKDDFNHETSSYASSGGGGVGNHSWPSVFGSPTSSGSQNNFRYAYFGPVRRLVIEENGKRTIYDTKHHNITGISQQQGSGNSYQFTSKDGPVDISSLSVISEPAAQVQETPEIAYDVTSNADLRSSATSSSPQDIIFSTIEKINVLFERGQITEQEFKSKKEELLARL</sequence>
<proteinExistence type="predicted"/>
<comment type="caution">
    <text evidence="1">The sequence shown here is derived from an EMBL/GenBank/DDBJ whole genome shotgun (WGS) entry which is preliminary data.</text>
</comment>
<dbReference type="AlphaFoldDB" id="A0A5R9KWR1"/>
<reference evidence="1 2" key="1">
    <citation type="submission" date="2019-05" db="EMBL/GenBank/DDBJ databases">
        <authorList>
            <person name="Qu J.-H."/>
        </authorList>
    </citation>
    <scope>NUCLEOTIDE SEQUENCE [LARGE SCALE GENOMIC DNA]</scope>
    <source>
        <strain evidence="1 2">T17</strain>
    </source>
</reference>
<dbReference type="Proteomes" id="UP000306402">
    <property type="component" value="Unassembled WGS sequence"/>
</dbReference>
<accession>A0A5R9KWR1</accession>
<dbReference type="OrthoDB" id="1778949at2"/>
<gene>
    <name evidence="1" type="ORF">FEN17_14565</name>
</gene>
<name>A0A5R9KWR1_9BACT</name>